<reference evidence="2" key="1">
    <citation type="journal article" date="2010" name="Science">
        <title>Signatures of adaptation to obligate biotrophy in the Hyaloperonospora arabidopsidis genome.</title>
        <authorList>
            <person name="Baxter L."/>
            <person name="Tripathy S."/>
            <person name="Ishaque N."/>
            <person name="Boot N."/>
            <person name="Cabral A."/>
            <person name="Kemen E."/>
            <person name="Thines M."/>
            <person name="Ah-Fong A."/>
            <person name="Anderson R."/>
            <person name="Badejoko W."/>
            <person name="Bittner-Eddy P."/>
            <person name="Boore J.L."/>
            <person name="Chibucos M.C."/>
            <person name="Coates M."/>
            <person name="Dehal P."/>
            <person name="Delehaunty K."/>
            <person name="Dong S."/>
            <person name="Downton P."/>
            <person name="Dumas B."/>
            <person name="Fabro G."/>
            <person name="Fronick C."/>
            <person name="Fuerstenberg S.I."/>
            <person name="Fulton L."/>
            <person name="Gaulin E."/>
            <person name="Govers F."/>
            <person name="Hughes L."/>
            <person name="Humphray S."/>
            <person name="Jiang R.H."/>
            <person name="Judelson H."/>
            <person name="Kamoun S."/>
            <person name="Kyung K."/>
            <person name="Meijer H."/>
            <person name="Minx P."/>
            <person name="Morris P."/>
            <person name="Nelson J."/>
            <person name="Phuntumart V."/>
            <person name="Qutob D."/>
            <person name="Rehmany A."/>
            <person name="Rougon-Cardoso A."/>
            <person name="Ryden P."/>
            <person name="Torto-Alalibo T."/>
            <person name="Studholme D."/>
            <person name="Wang Y."/>
            <person name="Win J."/>
            <person name="Wood J."/>
            <person name="Clifton S.W."/>
            <person name="Rogers J."/>
            <person name="Van den Ackerveken G."/>
            <person name="Jones J.D."/>
            <person name="McDowell J.M."/>
            <person name="Beynon J."/>
            <person name="Tyler B.M."/>
        </authorList>
    </citation>
    <scope>NUCLEOTIDE SEQUENCE [LARGE SCALE GENOMIC DNA]</scope>
    <source>
        <strain evidence="2">Emoy2</strain>
    </source>
</reference>
<keyword evidence="2" id="KW-1185">Reference proteome</keyword>
<dbReference type="Proteomes" id="UP000011713">
    <property type="component" value="Unassembled WGS sequence"/>
</dbReference>
<organism evidence="1 2">
    <name type="scientific">Hyaloperonospora arabidopsidis (strain Emoy2)</name>
    <name type="common">Downy mildew agent</name>
    <name type="synonym">Peronospora arabidopsidis</name>
    <dbReference type="NCBI Taxonomy" id="559515"/>
    <lineage>
        <taxon>Eukaryota</taxon>
        <taxon>Sar</taxon>
        <taxon>Stramenopiles</taxon>
        <taxon>Oomycota</taxon>
        <taxon>Peronosporomycetes</taxon>
        <taxon>Peronosporales</taxon>
        <taxon>Peronosporaceae</taxon>
        <taxon>Hyaloperonospora</taxon>
    </lineage>
</organism>
<dbReference type="HOGENOM" id="CLU_2532292_0_0_1"/>
<dbReference type="AlphaFoldDB" id="M4BYF6"/>
<protein>
    <submittedName>
        <fullName evidence="1">Uncharacterized protein</fullName>
    </submittedName>
</protein>
<accession>M4BYF6</accession>
<reference evidence="1" key="2">
    <citation type="submission" date="2015-06" db="UniProtKB">
        <authorList>
            <consortium name="EnsemblProtists"/>
        </authorList>
    </citation>
    <scope>IDENTIFICATION</scope>
    <source>
        <strain evidence="1">Emoy2</strain>
    </source>
</reference>
<evidence type="ECO:0000313" key="2">
    <source>
        <dbReference type="Proteomes" id="UP000011713"/>
    </source>
</evidence>
<name>M4BYF6_HYAAE</name>
<dbReference type="EnsemblProtists" id="HpaT811604">
    <property type="protein sequence ID" value="HpaP811604"/>
    <property type="gene ID" value="HpaG811604"/>
</dbReference>
<dbReference type="InParanoid" id="M4BYF6"/>
<proteinExistence type="predicted"/>
<sequence>MKARLDSVHQQVDLPTLNASHYDSGKCTAEEGPILEELDVDVYASGSWDTGRRDTSRTFMGYSELQIWTRYHFLTGAFHNGYAN</sequence>
<dbReference type="EMBL" id="JH598042">
    <property type="status" value="NOT_ANNOTATED_CDS"/>
    <property type="molecule type" value="Genomic_DNA"/>
</dbReference>
<evidence type="ECO:0000313" key="1">
    <source>
        <dbReference type="EnsemblProtists" id="HpaP811604"/>
    </source>
</evidence>
<dbReference type="VEuPathDB" id="FungiDB:HpaG811604"/>